<evidence type="ECO:0000256" key="3">
    <source>
        <dbReference type="ARBA" id="ARBA00022679"/>
    </source>
</evidence>
<organism evidence="5 6">
    <name type="scientific">Geodermatophilus tzadiensis</name>
    <dbReference type="NCBI Taxonomy" id="1137988"/>
    <lineage>
        <taxon>Bacteria</taxon>
        <taxon>Bacillati</taxon>
        <taxon>Actinomycetota</taxon>
        <taxon>Actinomycetes</taxon>
        <taxon>Geodermatophilales</taxon>
        <taxon>Geodermatophilaceae</taxon>
        <taxon>Geodermatophilus</taxon>
    </lineage>
</organism>
<evidence type="ECO:0000256" key="1">
    <source>
        <dbReference type="ARBA" id="ARBA00011900"/>
    </source>
</evidence>
<evidence type="ECO:0000256" key="2">
    <source>
        <dbReference type="ARBA" id="ARBA00022603"/>
    </source>
</evidence>
<evidence type="ECO:0000313" key="5">
    <source>
        <dbReference type="EMBL" id="PRY48627.1"/>
    </source>
</evidence>
<dbReference type="PANTHER" id="PTHR33841:SF1">
    <property type="entry name" value="DNA METHYLTRANSFERASE A"/>
    <property type="match status" value="1"/>
</dbReference>
<dbReference type="Gene3D" id="3.40.50.150">
    <property type="entry name" value="Vaccinia Virus protein VP39"/>
    <property type="match status" value="1"/>
</dbReference>
<dbReference type="AlphaFoldDB" id="A0A2T0TSJ4"/>
<dbReference type="OrthoDB" id="4280289at2"/>
<dbReference type="GO" id="GO:0032259">
    <property type="term" value="P:methylation"/>
    <property type="evidence" value="ECO:0007669"/>
    <property type="project" value="UniProtKB-KW"/>
</dbReference>
<keyword evidence="6" id="KW-1185">Reference proteome</keyword>
<evidence type="ECO:0000256" key="4">
    <source>
        <dbReference type="ARBA" id="ARBA00047942"/>
    </source>
</evidence>
<comment type="catalytic activity">
    <reaction evidence="4">
        <text>a 2'-deoxyadenosine in DNA + S-adenosyl-L-methionine = an N(6)-methyl-2'-deoxyadenosine in DNA + S-adenosyl-L-homocysteine + H(+)</text>
        <dbReference type="Rhea" id="RHEA:15197"/>
        <dbReference type="Rhea" id="RHEA-COMP:12418"/>
        <dbReference type="Rhea" id="RHEA-COMP:12419"/>
        <dbReference type="ChEBI" id="CHEBI:15378"/>
        <dbReference type="ChEBI" id="CHEBI:57856"/>
        <dbReference type="ChEBI" id="CHEBI:59789"/>
        <dbReference type="ChEBI" id="CHEBI:90615"/>
        <dbReference type="ChEBI" id="CHEBI:90616"/>
        <dbReference type="EC" id="2.1.1.72"/>
    </reaction>
</comment>
<dbReference type="EMBL" id="PVTG01000008">
    <property type="protein sequence ID" value="PRY48627.1"/>
    <property type="molecule type" value="Genomic_DNA"/>
</dbReference>
<gene>
    <name evidence="5" type="ORF">LY71_1085</name>
</gene>
<reference evidence="5 6" key="1">
    <citation type="submission" date="2018-03" db="EMBL/GenBank/DDBJ databases">
        <title>Genomic Encyclopedia of Archaeal and Bacterial Type Strains, Phase II (KMG-II): from individual species to whole genera.</title>
        <authorList>
            <person name="Goeker M."/>
        </authorList>
    </citation>
    <scope>NUCLEOTIDE SEQUENCE [LARGE SCALE GENOMIC DNA]</scope>
    <source>
        <strain evidence="5 6">DSM 45416</strain>
    </source>
</reference>
<comment type="caution">
    <text evidence="5">The sequence shown here is derived from an EMBL/GenBank/DDBJ whole genome shotgun (WGS) entry which is preliminary data.</text>
</comment>
<dbReference type="InterPro" id="IPR029063">
    <property type="entry name" value="SAM-dependent_MTases_sf"/>
</dbReference>
<accession>A0A2T0TSJ4</accession>
<keyword evidence="3" id="KW-0808">Transferase</keyword>
<sequence length="825" mass="87798">MTSSPLSVSAGAAPKAQDLRRLATALSGLAPLREAPAAAALLVAEEAADAGRFAAEFPTAAARVAVLRRALETTDNGVAALALISRMAPHVLPEELGQLYQALRRPHVRRANAVAFTGGAKLDGADLLAVTQFLTDGYLVRWLTARTLDGLDDASLVVADPAVGGGAFLLAAYRHLIASPTWAVPAAERSAVLLDRVLRGYDLDPALAEIAAVALWLQALRHTGDARAPNWITTGGHPLAGALDPVTLGRVLPAGEQRRLALLTNPPFLGRRLMGVPLRQHLKAHFPSAGNDLCAAFVGHLTTNLTEGDRLGVVHQSTLTHLVTLAQLRRSVIARARVLDAVDLGSGAFRELSGDKARVTLTLLEGGGGAGDAWPEARLDLSALNREAKQAALEADLAGTPSSGHRARAASLRALRDAHPAYSTVARPMQGSSTGDNTRFVRFAWEVPADEEGWREASKGGGYSKWWGLRRYVVRWGEGGSLLRAHSGAALRNPELADAAQLVWSDTGTAGLNVRLHAPGSVFMASGPGILVGRGEPLSHAAVLNSRVLTAYLRCVNPKLTLTAGALAASPFPEAALGDETLRALAAQCVRLKQRAESRRPDCLDWVGAPAVDGDLLDVLGTIWLADLDGELQRLAAEAEIDDRVAELFGDADGLTEERVETTGVAAARQPEVPLLERPDHLEARFARRLTPGLRYSGGLRTPTGCEGPLEALSLYLGASAASVAHRLREATLPVHTLRKYLEAVLHEHCLAVMGFTADRTWRPRRRPLPSVAGAVAEAVGTARMPLLDQPVEEWIARRLGPVHTAAFRRRPVLHVGTDEIRLAR</sequence>
<proteinExistence type="predicted"/>
<protein>
    <recommendedName>
        <fullName evidence="1">site-specific DNA-methyltransferase (adenine-specific)</fullName>
        <ecNumber evidence="1">2.1.1.72</ecNumber>
    </recommendedName>
</protein>
<evidence type="ECO:0000313" key="6">
    <source>
        <dbReference type="Proteomes" id="UP000239210"/>
    </source>
</evidence>
<dbReference type="SUPFAM" id="SSF53335">
    <property type="entry name" value="S-adenosyl-L-methionine-dependent methyltransferases"/>
    <property type="match status" value="1"/>
</dbReference>
<name>A0A2T0TSJ4_9ACTN</name>
<dbReference type="GO" id="GO:0009007">
    <property type="term" value="F:site-specific DNA-methyltransferase (adenine-specific) activity"/>
    <property type="evidence" value="ECO:0007669"/>
    <property type="project" value="UniProtKB-EC"/>
</dbReference>
<dbReference type="PANTHER" id="PTHR33841">
    <property type="entry name" value="DNA METHYLTRANSFERASE YEEA-RELATED"/>
    <property type="match status" value="1"/>
</dbReference>
<dbReference type="RefSeq" id="WP_106277635.1">
    <property type="nucleotide sequence ID" value="NZ_PVTG01000008.1"/>
</dbReference>
<dbReference type="Proteomes" id="UP000239210">
    <property type="component" value="Unassembled WGS sequence"/>
</dbReference>
<keyword evidence="2" id="KW-0489">Methyltransferase</keyword>
<dbReference type="EC" id="2.1.1.72" evidence="1"/>
<dbReference type="InterPro" id="IPR050953">
    <property type="entry name" value="N4_N6_ade-DNA_methylase"/>
</dbReference>